<organism evidence="1 2">
    <name type="scientific">Colletotrichum musicola</name>
    <dbReference type="NCBI Taxonomy" id="2175873"/>
    <lineage>
        <taxon>Eukaryota</taxon>
        <taxon>Fungi</taxon>
        <taxon>Dikarya</taxon>
        <taxon>Ascomycota</taxon>
        <taxon>Pezizomycotina</taxon>
        <taxon>Sordariomycetes</taxon>
        <taxon>Hypocreomycetidae</taxon>
        <taxon>Glomerellales</taxon>
        <taxon>Glomerellaceae</taxon>
        <taxon>Colletotrichum</taxon>
        <taxon>Colletotrichum orchidearum species complex</taxon>
    </lineage>
</organism>
<dbReference type="Proteomes" id="UP000639643">
    <property type="component" value="Unassembled WGS sequence"/>
</dbReference>
<reference evidence="1" key="1">
    <citation type="journal article" date="2020" name="Phytopathology">
        <title>Genome Sequence Resources of Colletotrichum truncatum, C. plurivorum, C. musicola, and C. sojae: Four Species Pathogenic to Soybean (Glycine max).</title>
        <authorList>
            <person name="Rogerio F."/>
            <person name="Boufleur T.R."/>
            <person name="Ciampi-Guillardi M."/>
            <person name="Sukno S.A."/>
            <person name="Thon M.R."/>
            <person name="Massola Junior N.S."/>
            <person name="Baroncelli R."/>
        </authorList>
    </citation>
    <scope>NUCLEOTIDE SEQUENCE</scope>
    <source>
        <strain evidence="1">LFN0074</strain>
    </source>
</reference>
<proteinExistence type="predicted"/>
<keyword evidence="2" id="KW-1185">Reference proteome</keyword>
<protein>
    <submittedName>
        <fullName evidence="1">Uncharacterized protein</fullName>
    </submittedName>
</protein>
<gene>
    <name evidence="1" type="ORF">CMUS01_02738</name>
</gene>
<evidence type="ECO:0000313" key="1">
    <source>
        <dbReference type="EMBL" id="KAF6842812.1"/>
    </source>
</evidence>
<dbReference type="EMBL" id="WIGM01000059">
    <property type="protein sequence ID" value="KAF6842812.1"/>
    <property type="molecule type" value="Genomic_DNA"/>
</dbReference>
<accession>A0A8H6NUJ3</accession>
<dbReference type="AlphaFoldDB" id="A0A8H6NUJ3"/>
<comment type="caution">
    <text evidence="1">The sequence shown here is derived from an EMBL/GenBank/DDBJ whole genome shotgun (WGS) entry which is preliminary data.</text>
</comment>
<sequence>MRPTTIDLSWDSTRLEQLRSSKSTTYTTFENDLIDSMMRAAWLGHECEPRRDQQDPGKKAAQAQHLAVLDDYDDTIRVLPRCASADELSGARGLASKCEWPQKGGV</sequence>
<evidence type="ECO:0000313" key="2">
    <source>
        <dbReference type="Proteomes" id="UP000639643"/>
    </source>
</evidence>
<name>A0A8H6NUJ3_9PEZI</name>